<feature type="region of interest" description="Disordered" evidence="1">
    <location>
        <begin position="314"/>
        <end position="337"/>
    </location>
</feature>
<evidence type="ECO:0000256" key="1">
    <source>
        <dbReference type="SAM" id="MobiDB-lite"/>
    </source>
</evidence>
<gene>
    <name evidence="3" type="ORF">F5878DRAFT_3254</name>
</gene>
<keyword evidence="2" id="KW-0812">Transmembrane</keyword>
<feature type="transmembrane region" description="Helical" evidence="2">
    <location>
        <begin position="142"/>
        <end position="167"/>
    </location>
</feature>
<evidence type="ECO:0000313" key="3">
    <source>
        <dbReference type="EMBL" id="KAJ3844911.1"/>
    </source>
</evidence>
<dbReference type="EMBL" id="MU805944">
    <property type="protein sequence ID" value="KAJ3844911.1"/>
    <property type="molecule type" value="Genomic_DNA"/>
</dbReference>
<keyword evidence="2" id="KW-0472">Membrane</keyword>
<dbReference type="AlphaFoldDB" id="A0AA38PLX1"/>
<organism evidence="3 4">
    <name type="scientific">Lentinula raphanica</name>
    <dbReference type="NCBI Taxonomy" id="153919"/>
    <lineage>
        <taxon>Eukaryota</taxon>
        <taxon>Fungi</taxon>
        <taxon>Dikarya</taxon>
        <taxon>Basidiomycota</taxon>
        <taxon>Agaricomycotina</taxon>
        <taxon>Agaricomycetes</taxon>
        <taxon>Agaricomycetidae</taxon>
        <taxon>Agaricales</taxon>
        <taxon>Marasmiineae</taxon>
        <taxon>Omphalotaceae</taxon>
        <taxon>Lentinula</taxon>
    </lineage>
</organism>
<sequence length="337" mass="37548">MPSPDNFNYSLWARNNYHGVCGLIAESALYGMYTALLIYAVRQLNAFSEDNPKPRVIPLLSLLLMFALSTTLWALDITDFIGGLDEILLKTYSTTTQQYSNYMIEINPRVIVKTTIFSIEYLIGDSMVVWRACALWGYSKKIMLLLILLLSSAAVLVFFFVGCLGFHNWEYILGEPEVCLNSYRGTFFLSVTINLLATSLIATKAWLHHRFLRSVSVKKSNSVLKIMILLVESGFIYFIIWATKSVSILININHNAGTPGGQFAVSLLNPMGNQVVGLYPTLLVVIVNAQCSAIDADSENHDIWGTSAITRRTKSSHTTEEGQRAAYPSISDSTTKL</sequence>
<feature type="transmembrane region" description="Helical" evidence="2">
    <location>
        <begin position="223"/>
        <end position="242"/>
    </location>
</feature>
<keyword evidence="4" id="KW-1185">Reference proteome</keyword>
<protein>
    <submittedName>
        <fullName evidence="3">Uncharacterized protein</fullName>
    </submittedName>
</protein>
<feature type="transmembrane region" description="Helical" evidence="2">
    <location>
        <begin position="187"/>
        <end position="207"/>
    </location>
</feature>
<keyword evidence="2" id="KW-1133">Transmembrane helix</keyword>
<evidence type="ECO:0000256" key="2">
    <source>
        <dbReference type="SAM" id="Phobius"/>
    </source>
</evidence>
<comment type="caution">
    <text evidence="3">The sequence shown here is derived from an EMBL/GenBank/DDBJ whole genome shotgun (WGS) entry which is preliminary data.</text>
</comment>
<feature type="transmembrane region" description="Helical" evidence="2">
    <location>
        <begin position="17"/>
        <end position="41"/>
    </location>
</feature>
<evidence type="ECO:0000313" key="4">
    <source>
        <dbReference type="Proteomes" id="UP001163846"/>
    </source>
</evidence>
<name>A0AA38PLX1_9AGAR</name>
<feature type="transmembrane region" description="Helical" evidence="2">
    <location>
        <begin position="56"/>
        <end position="75"/>
    </location>
</feature>
<accession>A0AA38PLX1</accession>
<dbReference type="Proteomes" id="UP001163846">
    <property type="component" value="Unassembled WGS sequence"/>
</dbReference>
<reference evidence="3" key="1">
    <citation type="submission" date="2022-08" db="EMBL/GenBank/DDBJ databases">
        <authorList>
            <consortium name="DOE Joint Genome Institute"/>
            <person name="Min B."/>
            <person name="Riley R."/>
            <person name="Sierra-Patev S."/>
            <person name="Naranjo-Ortiz M."/>
            <person name="Looney B."/>
            <person name="Konkel Z."/>
            <person name="Slot J.C."/>
            <person name="Sakamoto Y."/>
            <person name="Steenwyk J.L."/>
            <person name="Rokas A."/>
            <person name="Carro J."/>
            <person name="Camarero S."/>
            <person name="Ferreira P."/>
            <person name="Molpeceres G."/>
            <person name="Ruiz-Duenas F.J."/>
            <person name="Serrano A."/>
            <person name="Henrissat B."/>
            <person name="Drula E."/>
            <person name="Hughes K.W."/>
            <person name="Mata J.L."/>
            <person name="Ishikawa N.K."/>
            <person name="Vargas-Isla R."/>
            <person name="Ushijima S."/>
            <person name="Smith C.A."/>
            <person name="Ahrendt S."/>
            <person name="Andreopoulos W."/>
            <person name="He G."/>
            <person name="Labutti K."/>
            <person name="Lipzen A."/>
            <person name="Ng V."/>
            <person name="Sandor L."/>
            <person name="Barry K."/>
            <person name="Martinez A.T."/>
            <person name="Xiao Y."/>
            <person name="Gibbons J.G."/>
            <person name="Terashima K."/>
            <person name="Hibbett D.S."/>
            <person name="Grigoriev I.V."/>
        </authorList>
    </citation>
    <scope>NUCLEOTIDE SEQUENCE</scope>
    <source>
        <strain evidence="3">TFB9207</strain>
    </source>
</reference>
<proteinExistence type="predicted"/>